<accession>A0A7S0QER5</accession>
<evidence type="ECO:0000256" key="1">
    <source>
        <dbReference type="ARBA" id="ARBA00004230"/>
    </source>
</evidence>
<protein>
    <recommendedName>
        <fullName evidence="5">RIIa domain-containing protein</fullName>
    </recommendedName>
</protein>
<keyword evidence="2" id="KW-0969">Cilium</keyword>
<gene>
    <name evidence="6" type="ORF">CCUR1050_LOCUS4097</name>
</gene>
<dbReference type="PANTHER" id="PTHR14952">
    <property type="entry name" value="ROPPORIN-1-LIKE PROTEIN"/>
    <property type="match status" value="1"/>
</dbReference>
<dbReference type="SUPFAM" id="SSF47391">
    <property type="entry name" value="Dimerization-anchoring domain of cAMP-dependent PK regulatory subunit"/>
    <property type="match status" value="1"/>
</dbReference>
<feature type="domain" description="RIIa" evidence="5">
    <location>
        <begin position="11"/>
        <end position="48"/>
    </location>
</feature>
<sequence>MYCAEQINIPENLGEILKAYAKEVIRQQPDNVFEFSARYFAQLDQNEEGMEQGDETLVSQDALIGIVAECMDKGGATRGAEEVEVQRMVELCEQHGISPSAVEQALMVLLPATPDAGGPAPINWRRLVVALCAQVVGVEDVKGFVRLLLDPTMFGDDNGRIAKTEFIQLFNWWSSVDPGITAEAKAGLFAALASSEVEIMTYQDFLDAFKEAA</sequence>
<proteinExistence type="inferred from homology"/>
<dbReference type="AlphaFoldDB" id="A0A7S0QER5"/>
<dbReference type="GO" id="GO:0031514">
    <property type="term" value="C:motile cilium"/>
    <property type="evidence" value="ECO:0007669"/>
    <property type="project" value="UniProtKB-SubCell"/>
</dbReference>
<name>A0A7S0QER5_9CRYP</name>
<dbReference type="PANTHER" id="PTHR14952:SF9">
    <property type="entry name" value="EF-HAND DOMAIN-CONTAINING PROTEIN"/>
    <property type="match status" value="1"/>
</dbReference>
<dbReference type="SMART" id="SM00394">
    <property type="entry name" value="RIIa"/>
    <property type="match status" value="1"/>
</dbReference>
<dbReference type="EMBL" id="HBEZ01007301">
    <property type="protein sequence ID" value="CAD8626419.1"/>
    <property type="molecule type" value="Transcribed_RNA"/>
</dbReference>
<dbReference type="Gene3D" id="1.20.890.10">
    <property type="entry name" value="cAMP-dependent protein kinase regulatory subunit, dimerization-anchoring domain"/>
    <property type="match status" value="1"/>
</dbReference>
<evidence type="ECO:0000256" key="3">
    <source>
        <dbReference type="ARBA" id="ARBA00023273"/>
    </source>
</evidence>
<evidence type="ECO:0000256" key="4">
    <source>
        <dbReference type="ARBA" id="ARBA00035651"/>
    </source>
</evidence>
<evidence type="ECO:0000256" key="2">
    <source>
        <dbReference type="ARBA" id="ARBA00022846"/>
    </source>
</evidence>
<organism evidence="6">
    <name type="scientific">Cryptomonas curvata</name>
    <dbReference type="NCBI Taxonomy" id="233186"/>
    <lineage>
        <taxon>Eukaryota</taxon>
        <taxon>Cryptophyceae</taxon>
        <taxon>Cryptomonadales</taxon>
        <taxon>Cryptomonadaceae</taxon>
        <taxon>Cryptomonas</taxon>
    </lineage>
</organism>
<reference evidence="6" key="1">
    <citation type="submission" date="2021-01" db="EMBL/GenBank/DDBJ databases">
        <authorList>
            <person name="Corre E."/>
            <person name="Pelletier E."/>
            <person name="Niang G."/>
            <person name="Scheremetjew M."/>
            <person name="Finn R."/>
            <person name="Kale V."/>
            <person name="Holt S."/>
            <person name="Cochrane G."/>
            <person name="Meng A."/>
            <person name="Brown T."/>
            <person name="Cohen L."/>
        </authorList>
    </citation>
    <scope>NUCLEOTIDE SEQUENCE</scope>
    <source>
        <strain evidence="6">CCAP979/52</strain>
    </source>
</reference>
<dbReference type="InterPro" id="IPR003117">
    <property type="entry name" value="cAMP_dep_PK_reg_su_I/II_a/b"/>
</dbReference>
<dbReference type="CDD" id="cd22985">
    <property type="entry name" value="DD_CrRSP11-like"/>
    <property type="match status" value="1"/>
</dbReference>
<dbReference type="Pfam" id="PF02197">
    <property type="entry name" value="RIIa"/>
    <property type="match status" value="1"/>
</dbReference>
<keyword evidence="3" id="KW-0966">Cell projection</keyword>
<comment type="subcellular location">
    <subcellularLocation>
        <location evidence="1">Cell projection</location>
        <location evidence="1">Cilium</location>
        <location evidence="1">Flagellum</location>
    </subcellularLocation>
</comment>
<keyword evidence="2" id="KW-0282">Flagellum</keyword>
<evidence type="ECO:0000313" key="6">
    <source>
        <dbReference type="EMBL" id="CAD8626419.1"/>
    </source>
</evidence>
<evidence type="ECO:0000259" key="5">
    <source>
        <dbReference type="SMART" id="SM00394"/>
    </source>
</evidence>
<comment type="similarity">
    <text evidence="4">Belongs to the ropporin family.</text>
</comment>